<sequence length="262" mass="30050">MSFFTFTLATTRRSIYVSTVLSAIFLVLLPWSVLSYLRFYSVIIPNASYELPLRFVSRYGIAGDARGVNELLSVAGSKNINYDLQLNLRVFCPKNLIGDSKLVFGNLTLQHDSWHSESTSTQSTFLIHCDPRTIHSTFNSWIPYNLRLWVPPFLTHNERVNIVSTKIGSISALGLANHLGRSDGKIEYELDTPLLVDIEKSSLLVNVEWQGIRYYLFNHYYICFLIGVTLFWATSSIVNFVISMTVWYILRKQVTMRDLKID</sequence>
<evidence type="ECO:0000256" key="4">
    <source>
        <dbReference type="ARBA" id="ARBA00022989"/>
    </source>
</evidence>
<dbReference type="InterPro" id="IPR009617">
    <property type="entry name" value="Seipin"/>
</dbReference>
<evidence type="ECO:0000256" key="3">
    <source>
        <dbReference type="ARBA" id="ARBA00022824"/>
    </source>
</evidence>
<reference evidence="8 9" key="1">
    <citation type="submission" date="2024-01" db="EMBL/GenBank/DDBJ databases">
        <authorList>
            <consortium name="Genoscope - CEA"/>
            <person name="William W."/>
        </authorList>
    </citation>
    <scope>NUCLEOTIDE SEQUENCE [LARGE SCALE GENOMIC DNA]</scope>
    <source>
        <strain evidence="8 9">29B2s-10</strain>
    </source>
</reference>
<comment type="subcellular location">
    <subcellularLocation>
        <location evidence="1">Endoplasmic reticulum membrane</location>
        <topology evidence="1">Multi-pass membrane protein</topology>
    </subcellularLocation>
</comment>
<evidence type="ECO:0000256" key="7">
    <source>
        <dbReference type="SAM" id="Phobius"/>
    </source>
</evidence>
<evidence type="ECO:0000256" key="6">
    <source>
        <dbReference type="ARBA" id="ARBA00023136"/>
    </source>
</evidence>
<dbReference type="Proteomes" id="UP001497600">
    <property type="component" value="Chromosome E"/>
</dbReference>
<protein>
    <recommendedName>
        <fullName evidence="10">Transmembrane protein 231</fullName>
    </recommendedName>
</protein>
<dbReference type="EMBL" id="OZ004257">
    <property type="protein sequence ID" value="CAK7906951.1"/>
    <property type="molecule type" value="Genomic_DNA"/>
</dbReference>
<evidence type="ECO:0000313" key="9">
    <source>
        <dbReference type="Proteomes" id="UP001497600"/>
    </source>
</evidence>
<feature type="transmembrane region" description="Helical" evidence="7">
    <location>
        <begin position="15"/>
        <end position="37"/>
    </location>
</feature>
<keyword evidence="9" id="KW-1185">Reference proteome</keyword>
<evidence type="ECO:0000256" key="2">
    <source>
        <dbReference type="ARBA" id="ARBA00022692"/>
    </source>
</evidence>
<accession>A0ABP0EC58</accession>
<keyword evidence="4 7" id="KW-1133">Transmembrane helix</keyword>
<evidence type="ECO:0000256" key="5">
    <source>
        <dbReference type="ARBA" id="ARBA00023098"/>
    </source>
</evidence>
<feature type="transmembrane region" description="Helical" evidence="7">
    <location>
        <begin position="220"/>
        <end position="250"/>
    </location>
</feature>
<gene>
    <name evidence="8" type="ORF">CAAN4_E03224</name>
</gene>
<dbReference type="Pfam" id="PF06775">
    <property type="entry name" value="Seipin"/>
    <property type="match status" value="1"/>
</dbReference>
<name>A0ABP0EC58_9ASCO</name>
<keyword evidence="6 7" id="KW-0472">Membrane</keyword>
<keyword evidence="5" id="KW-0443">Lipid metabolism</keyword>
<evidence type="ECO:0008006" key="10">
    <source>
        <dbReference type="Google" id="ProtNLM"/>
    </source>
</evidence>
<evidence type="ECO:0000256" key="1">
    <source>
        <dbReference type="ARBA" id="ARBA00004477"/>
    </source>
</evidence>
<organism evidence="8 9">
    <name type="scientific">[Candida] anglica</name>
    <dbReference type="NCBI Taxonomy" id="148631"/>
    <lineage>
        <taxon>Eukaryota</taxon>
        <taxon>Fungi</taxon>
        <taxon>Dikarya</taxon>
        <taxon>Ascomycota</taxon>
        <taxon>Saccharomycotina</taxon>
        <taxon>Pichiomycetes</taxon>
        <taxon>Debaryomycetaceae</taxon>
        <taxon>Kurtzmaniella</taxon>
    </lineage>
</organism>
<keyword evidence="3" id="KW-0256">Endoplasmic reticulum</keyword>
<keyword evidence="2 7" id="KW-0812">Transmembrane</keyword>
<proteinExistence type="predicted"/>
<evidence type="ECO:0000313" key="8">
    <source>
        <dbReference type="EMBL" id="CAK7906951.1"/>
    </source>
</evidence>